<evidence type="ECO:0000256" key="1">
    <source>
        <dbReference type="ARBA" id="ARBA00022723"/>
    </source>
</evidence>
<evidence type="ECO:0000256" key="2">
    <source>
        <dbReference type="ARBA" id="ARBA00022833"/>
    </source>
</evidence>
<dbReference type="InterPro" id="IPR002125">
    <property type="entry name" value="CMP_dCMP_dom"/>
</dbReference>
<dbReference type="Pfam" id="PF00383">
    <property type="entry name" value="dCMP_cyt_deam_1"/>
    <property type="match status" value="1"/>
</dbReference>
<proteinExistence type="predicted"/>
<gene>
    <name evidence="4" type="ORF">LCGC14_2253690</name>
</gene>
<organism evidence="4">
    <name type="scientific">marine sediment metagenome</name>
    <dbReference type="NCBI Taxonomy" id="412755"/>
    <lineage>
        <taxon>unclassified sequences</taxon>
        <taxon>metagenomes</taxon>
        <taxon>ecological metagenomes</taxon>
    </lineage>
</organism>
<feature type="domain" description="CMP/dCMP-type deaminase" evidence="3">
    <location>
        <begin position="9"/>
        <end position="153"/>
    </location>
</feature>
<evidence type="ECO:0000313" key="4">
    <source>
        <dbReference type="EMBL" id="KKL55611.1"/>
    </source>
</evidence>
<dbReference type="SUPFAM" id="SSF53927">
    <property type="entry name" value="Cytidine deaminase-like"/>
    <property type="match status" value="1"/>
</dbReference>
<dbReference type="GO" id="GO:0016787">
    <property type="term" value="F:hydrolase activity"/>
    <property type="evidence" value="ECO:0007669"/>
    <property type="project" value="InterPro"/>
</dbReference>
<dbReference type="AlphaFoldDB" id="A0A0F9DP83"/>
<dbReference type="InterPro" id="IPR016193">
    <property type="entry name" value="Cytidine_deaminase-like"/>
</dbReference>
<evidence type="ECO:0000259" key="3">
    <source>
        <dbReference type="PROSITE" id="PS51747"/>
    </source>
</evidence>
<keyword evidence="2" id="KW-0862">Zinc</keyword>
<keyword evidence="1" id="KW-0479">Metal-binding</keyword>
<reference evidence="4" key="1">
    <citation type="journal article" date="2015" name="Nature">
        <title>Complex archaea that bridge the gap between prokaryotes and eukaryotes.</title>
        <authorList>
            <person name="Spang A."/>
            <person name="Saw J.H."/>
            <person name="Jorgensen S.L."/>
            <person name="Zaremba-Niedzwiedzka K."/>
            <person name="Martijn J."/>
            <person name="Lind A.E."/>
            <person name="van Eijk R."/>
            <person name="Schleper C."/>
            <person name="Guy L."/>
            <person name="Ettema T.J."/>
        </authorList>
    </citation>
    <scope>NUCLEOTIDE SEQUENCE</scope>
</reference>
<protein>
    <recommendedName>
        <fullName evidence="3">CMP/dCMP-type deaminase domain-containing protein</fullName>
    </recommendedName>
</protein>
<dbReference type="EMBL" id="LAZR01030780">
    <property type="protein sequence ID" value="KKL55611.1"/>
    <property type="molecule type" value="Genomic_DNA"/>
</dbReference>
<comment type="caution">
    <text evidence="4">The sequence shown here is derived from an EMBL/GenBank/DDBJ whole genome shotgun (WGS) entry which is preliminary data.</text>
</comment>
<dbReference type="PROSITE" id="PS00903">
    <property type="entry name" value="CYT_DCMP_DEAMINASES_1"/>
    <property type="match status" value="1"/>
</dbReference>
<dbReference type="PROSITE" id="PS51747">
    <property type="entry name" value="CYT_DCMP_DEAMINASES_2"/>
    <property type="match status" value="1"/>
</dbReference>
<name>A0A0F9DP83_9ZZZZ</name>
<dbReference type="GO" id="GO:0008270">
    <property type="term" value="F:zinc ion binding"/>
    <property type="evidence" value="ECO:0007669"/>
    <property type="project" value="InterPro"/>
</dbReference>
<dbReference type="Gene3D" id="3.40.140.10">
    <property type="entry name" value="Cytidine Deaminase, domain 2"/>
    <property type="match status" value="1"/>
</dbReference>
<accession>A0A0F9DP83</accession>
<sequence length="178" mass="19552">MSEDVIRSAYHEKEMSMARLKATMQHVIQSTVYTCLRGPRPSGAILYISMEHSAGMYPVYGHVVTPHLGIKSCETLGECMMENNHCVRCLHAEVSAIMAAARIGLGTVDGVMFSINKPCYNCSLHIIAAGIKKIYYAYAVYDEDRTREALEVAGVECIHIQVDKSLTVKIDGVTVHGG</sequence>
<dbReference type="InterPro" id="IPR016192">
    <property type="entry name" value="APOBEC/CMP_deaminase_Zn-bd"/>
</dbReference>